<reference evidence="2 3" key="1">
    <citation type="journal article" date="2020" name="Mol. Plant">
        <title>The Chromosome-Based Rubber Tree Genome Provides New Insights into Spurge Genome Evolution and Rubber Biosynthesis.</title>
        <authorList>
            <person name="Liu J."/>
            <person name="Shi C."/>
            <person name="Shi C.C."/>
            <person name="Li W."/>
            <person name="Zhang Q.J."/>
            <person name="Zhang Y."/>
            <person name="Li K."/>
            <person name="Lu H.F."/>
            <person name="Shi C."/>
            <person name="Zhu S.T."/>
            <person name="Xiao Z.Y."/>
            <person name="Nan H."/>
            <person name="Yue Y."/>
            <person name="Zhu X.G."/>
            <person name="Wu Y."/>
            <person name="Hong X.N."/>
            <person name="Fan G.Y."/>
            <person name="Tong Y."/>
            <person name="Zhang D."/>
            <person name="Mao C.L."/>
            <person name="Liu Y.L."/>
            <person name="Hao S.J."/>
            <person name="Liu W.Q."/>
            <person name="Lv M.Q."/>
            <person name="Zhang H.B."/>
            <person name="Liu Y."/>
            <person name="Hu-Tang G.R."/>
            <person name="Wang J.P."/>
            <person name="Wang J.H."/>
            <person name="Sun Y.H."/>
            <person name="Ni S.B."/>
            <person name="Chen W.B."/>
            <person name="Zhang X.C."/>
            <person name="Jiao Y.N."/>
            <person name="Eichler E.E."/>
            <person name="Li G.H."/>
            <person name="Liu X."/>
            <person name="Gao L.Z."/>
        </authorList>
    </citation>
    <scope>NUCLEOTIDE SEQUENCE [LARGE SCALE GENOMIC DNA]</scope>
    <source>
        <strain evidence="3">cv. GT1</strain>
        <tissue evidence="2">Leaf</tissue>
    </source>
</reference>
<name>A0A6A6K180_HEVBR</name>
<comment type="caution">
    <text evidence="2">The sequence shown here is derived from an EMBL/GenBank/DDBJ whole genome shotgun (WGS) entry which is preliminary data.</text>
</comment>
<evidence type="ECO:0000313" key="3">
    <source>
        <dbReference type="Proteomes" id="UP000467840"/>
    </source>
</evidence>
<dbReference type="EMBL" id="JAAGAX010000477">
    <property type="protein sequence ID" value="KAF2282254.1"/>
    <property type="molecule type" value="Genomic_DNA"/>
</dbReference>
<protein>
    <submittedName>
        <fullName evidence="2">Uncharacterized protein</fullName>
    </submittedName>
</protein>
<accession>A0A6A6K180</accession>
<feature type="region of interest" description="Disordered" evidence="1">
    <location>
        <begin position="92"/>
        <end position="150"/>
    </location>
</feature>
<dbReference type="AlphaFoldDB" id="A0A6A6K180"/>
<dbReference type="Proteomes" id="UP000467840">
    <property type="component" value="Unassembled WGS sequence"/>
</dbReference>
<proteinExistence type="predicted"/>
<evidence type="ECO:0000313" key="2">
    <source>
        <dbReference type="EMBL" id="KAF2282254.1"/>
    </source>
</evidence>
<organism evidence="2 3">
    <name type="scientific">Hevea brasiliensis</name>
    <name type="common">Para rubber tree</name>
    <name type="synonym">Siphonia brasiliensis</name>
    <dbReference type="NCBI Taxonomy" id="3981"/>
    <lineage>
        <taxon>Eukaryota</taxon>
        <taxon>Viridiplantae</taxon>
        <taxon>Streptophyta</taxon>
        <taxon>Embryophyta</taxon>
        <taxon>Tracheophyta</taxon>
        <taxon>Spermatophyta</taxon>
        <taxon>Magnoliopsida</taxon>
        <taxon>eudicotyledons</taxon>
        <taxon>Gunneridae</taxon>
        <taxon>Pentapetalae</taxon>
        <taxon>rosids</taxon>
        <taxon>fabids</taxon>
        <taxon>Malpighiales</taxon>
        <taxon>Euphorbiaceae</taxon>
        <taxon>Crotonoideae</taxon>
        <taxon>Micrandreae</taxon>
        <taxon>Hevea</taxon>
    </lineage>
</organism>
<evidence type="ECO:0000256" key="1">
    <source>
        <dbReference type="SAM" id="MobiDB-lite"/>
    </source>
</evidence>
<keyword evidence="3" id="KW-1185">Reference proteome</keyword>
<gene>
    <name evidence="2" type="ORF">GH714_043909</name>
</gene>
<sequence>MSGSSQNSSRGNSVESTQILCDKCNRVIFGIELENKKRGSFNRPTKSIFPSVLPPNGEATCLCAPPPPPPQSTVAEVPPPQVSLIKSALPTLPEQQQIQAPPIVIDLTQSDGEEKDSSAGASKVIDLTQSDGEENDSEATNNDPLGPDAITMTKIVEVFYEVED</sequence>